<name>A0A835TQK9_CHLIN</name>
<keyword evidence="2" id="KW-1185">Reference proteome</keyword>
<sequence>MAREPLKPVDVAAEEAAWSQGLHAWLLRQPGSSAAVPDVLRAGFGAPLDLQLATGKDTTSLWRSFPHMWEYVPCRWHGHPSWVLDGRKVSAFFKSYADWSVFELNESLPMIVAAAPGLAAEAALDEALDYLAKMGRSKRPTGLRK</sequence>
<evidence type="ECO:0000313" key="2">
    <source>
        <dbReference type="Proteomes" id="UP000650467"/>
    </source>
</evidence>
<comment type="caution">
    <text evidence="1">The sequence shown here is derived from an EMBL/GenBank/DDBJ whole genome shotgun (WGS) entry which is preliminary data.</text>
</comment>
<reference evidence="1" key="1">
    <citation type="journal article" date="2020" name="bioRxiv">
        <title>Comparative genomics of Chlamydomonas.</title>
        <authorList>
            <person name="Craig R.J."/>
            <person name="Hasan A.R."/>
            <person name="Ness R.W."/>
            <person name="Keightley P.D."/>
        </authorList>
    </citation>
    <scope>NUCLEOTIDE SEQUENCE</scope>
    <source>
        <strain evidence="1">SAG 7.73</strain>
    </source>
</reference>
<protein>
    <submittedName>
        <fullName evidence="1">Uncharacterized protein</fullName>
    </submittedName>
</protein>
<dbReference type="EMBL" id="JAEHOC010000003">
    <property type="protein sequence ID" value="KAG2443535.1"/>
    <property type="molecule type" value="Genomic_DNA"/>
</dbReference>
<organism evidence="1 2">
    <name type="scientific">Chlamydomonas incerta</name>
    <dbReference type="NCBI Taxonomy" id="51695"/>
    <lineage>
        <taxon>Eukaryota</taxon>
        <taxon>Viridiplantae</taxon>
        <taxon>Chlorophyta</taxon>
        <taxon>core chlorophytes</taxon>
        <taxon>Chlorophyceae</taxon>
        <taxon>CS clade</taxon>
        <taxon>Chlamydomonadales</taxon>
        <taxon>Chlamydomonadaceae</taxon>
        <taxon>Chlamydomonas</taxon>
    </lineage>
</organism>
<dbReference type="AlphaFoldDB" id="A0A835TQK9"/>
<dbReference type="Proteomes" id="UP000650467">
    <property type="component" value="Unassembled WGS sequence"/>
</dbReference>
<proteinExistence type="predicted"/>
<accession>A0A835TQK9</accession>
<gene>
    <name evidence="1" type="ORF">HXX76_001887</name>
</gene>
<evidence type="ECO:0000313" key="1">
    <source>
        <dbReference type="EMBL" id="KAG2443535.1"/>
    </source>
</evidence>